<dbReference type="RefSeq" id="WP_191322757.1">
    <property type="nucleotide sequence ID" value="NZ_BMZP01000002.1"/>
</dbReference>
<proteinExistence type="predicted"/>
<gene>
    <name evidence="1" type="ORF">ACFOOT_04600</name>
</gene>
<reference evidence="2" key="1">
    <citation type="journal article" date="2019" name="Int. J. Syst. Evol. Microbiol.">
        <title>The Global Catalogue of Microorganisms (GCM) 10K type strain sequencing project: providing services to taxonomists for standard genome sequencing and annotation.</title>
        <authorList>
            <consortium name="The Broad Institute Genomics Platform"/>
            <consortium name="The Broad Institute Genome Sequencing Center for Infectious Disease"/>
            <person name="Wu L."/>
            <person name="Ma J."/>
        </authorList>
    </citation>
    <scope>NUCLEOTIDE SEQUENCE [LARGE SCALE GENOMIC DNA]</scope>
    <source>
        <strain evidence="2">KCTC 42224</strain>
    </source>
</reference>
<organism evidence="1 2">
    <name type="scientific">Novosphingobium pokkalii</name>
    <dbReference type="NCBI Taxonomy" id="1770194"/>
    <lineage>
        <taxon>Bacteria</taxon>
        <taxon>Pseudomonadati</taxon>
        <taxon>Pseudomonadota</taxon>
        <taxon>Alphaproteobacteria</taxon>
        <taxon>Sphingomonadales</taxon>
        <taxon>Sphingomonadaceae</taxon>
        <taxon>Novosphingobium</taxon>
    </lineage>
</organism>
<protein>
    <submittedName>
        <fullName evidence="1">Uncharacterized protein</fullName>
    </submittedName>
</protein>
<name>A0ABV7V1V8_9SPHN</name>
<comment type="caution">
    <text evidence="1">The sequence shown here is derived from an EMBL/GenBank/DDBJ whole genome shotgun (WGS) entry which is preliminary data.</text>
</comment>
<accession>A0ABV7V1V8</accession>
<keyword evidence="2" id="KW-1185">Reference proteome</keyword>
<sequence>MSAPHAQPGPVTPHIASATARHDAILAALARPQDVRALSLTALHVVMAMRLSAMFERVGRDPVPDLAQRYHSVEAAAAVHALVRRVIRTWPERFLVNRPCQLVMTPDEATLAAMVRHALAGDSEGFADLLDGFVRADRHDGLYHSTRHAAALLSGRSV</sequence>
<evidence type="ECO:0000313" key="2">
    <source>
        <dbReference type="Proteomes" id="UP001595683"/>
    </source>
</evidence>
<dbReference type="Proteomes" id="UP001595683">
    <property type="component" value="Unassembled WGS sequence"/>
</dbReference>
<evidence type="ECO:0000313" key="1">
    <source>
        <dbReference type="EMBL" id="MFC3670696.1"/>
    </source>
</evidence>
<dbReference type="EMBL" id="JBHRYE010000008">
    <property type="protein sequence ID" value="MFC3670696.1"/>
    <property type="molecule type" value="Genomic_DNA"/>
</dbReference>